<evidence type="ECO:0000256" key="1">
    <source>
        <dbReference type="ARBA" id="ARBA00004141"/>
    </source>
</evidence>
<feature type="transmembrane region" description="Helical" evidence="6">
    <location>
        <begin position="41"/>
        <end position="61"/>
    </location>
</feature>
<dbReference type="PIRSF" id="PIRSF006648">
    <property type="entry name" value="DrrB"/>
    <property type="match status" value="1"/>
</dbReference>
<dbReference type="GO" id="GO:0140359">
    <property type="term" value="F:ABC-type transporter activity"/>
    <property type="evidence" value="ECO:0007669"/>
    <property type="project" value="InterPro"/>
</dbReference>
<comment type="similarity">
    <text evidence="2">Belongs to the ABC-2 integral membrane protein family.</text>
</comment>
<dbReference type="GO" id="GO:0043190">
    <property type="term" value="C:ATP-binding cassette (ABC) transporter complex"/>
    <property type="evidence" value="ECO:0007669"/>
    <property type="project" value="InterPro"/>
</dbReference>
<feature type="domain" description="ABC-2 type transporter transmembrane" evidence="7">
    <location>
        <begin position="29"/>
        <end position="219"/>
    </location>
</feature>
<evidence type="ECO:0000256" key="6">
    <source>
        <dbReference type="SAM" id="Phobius"/>
    </source>
</evidence>
<sequence>MNTMTRTGTTPAPVSAWRQALRPYGAELVAELRRAWRTPAFAVPSLLFPVLFYLLFGVLLGRGHAPLYLLATYCVFGAMAPALFGFGVQLALDREGGLLTLKRALPMPAAAPLLARLAMAVMFALLVAALLIGVARALGGVQLQAVQMLQLLAVAGLAALPLGAIGLLIGSHVSASAAPAMVNLVYLPLALLSGLWLPLSALPQLFSMMAPLWPTWHLAQLALPVVGLPSVGSMAGHLLVLLAVTVVALLLARRRLRRIG</sequence>
<dbReference type="Proteomes" id="UP000243478">
    <property type="component" value="Unassembled WGS sequence"/>
</dbReference>
<name>A0A0F5ZQY5_STEMA</name>
<dbReference type="Pfam" id="PF01061">
    <property type="entry name" value="ABC2_membrane"/>
    <property type="match status" value="1"/>
</dbReference>
<dbReference type="InterPro" id="IPR013525">
    <property type="entry name" value="ABC2_TM"/>
</dbReference>
<keyword evidence="5 6" id="KW-0472">Membrane</keyword>
<organism evidence="8 9">
    <name type="scientific">Stenotrophomonas maltophilia</name>
    <name type="common">Pseudomonas maltophilia</name>
    <name type="synonym">Xanthomonas maltophilia</name>
    <dbReference type="NCBI Taxonomy" id="40324"/>
    <lineage>
        <taxon>Bacteria</taxon>
        <taxon>Pseudomonadati</taxon>
        <taxon>Pseudomonadota</taxon>
        <taxon>Gammaproteobacteria</taxon>
        <taxon>Lysobacterales</taxon>
        <taxon>Lysobacteraceae</taxon>
        <taxon>Stenotrophomonas</taxon>
        <taxon>Stenotrophomonas maltophilia group</taxon>
    </lineage>
</organism>
<dbReference type="RefSeq" id="WP_062605995.1">
    <property type="nucleotide sequence ID" value="NZ_CP088240.1"/>
</dbReference>
<feature type="transmembrane region" description="Helical" evidence="6">
    <location>
        <begin position="147"/>
        <end position="169"/>
    </location>
</feature>
<dbReference type="PATRIC" id="fig|40324.63.peg.449"/>
<evidence type="ECO:0000256" key="4">
    <source>
        <dbReference type="ARBA" id="ARBA00022989"/>
    </source>
</evidence>
<accession>A0A0F5ZQY5</accession>
<dbReference type="PANTHER" id="PTHR43229:SF3">
    <property type="entry name" value="ABC-TYPE MULTIDRUG TRANSPORT SYSTEM, PERMEASE COMPONENT"/>
    <property type="match status" value="1"/>
</dbReference>
<dbReference type="InterPro" id="IPR000412">
    <property type="entry name" value="ABC_2_transport"/>
</dbReference>
<keyword evidence="3 6" id="KW-0812">Transmembrane</keyword>
<gene>
    <name evidence="8" type="ORF">VM57_01160</name>
</gene>
<feature type="transmembrane region" description="Helical" evidence="6">
    <location>
        <begin position="113"/>
        <end position="135"/>
    </location>
</feature>
<comment type="caution">
    <text evidence="8">The sequence shown here is derived from an EMBL/GenBank/DDBJ whole genome shotgun (WGS) entry which is preliminary data.</text>
</comment>
<evidence type="ECO:0000259" key="7">
    <source>
        <dbReference type="Pfam" id="PF01061"/>
    </source>
</evidence>
<evidence type="ECO:0000313" key="8">
    <source>
        <dbReference type="EMBL" id="KKD57727.1"/>
    </source>
</evidence>
<feature type="transmembrane region" description="Helical" evidence="6">
    <location>
        <begin position="181"/>
        <end position="201"/>
    </location>
</feature>
<evidence type="ECO:0000256" key="3">
    <source>
        <dbReference type="ARBA" id="ARBA00022692"/>
    </source>
</evidence>
<protein>
    <submittedName>
        <fullName evidence="8">ABC transporter permease</fullName>
    </submittedName>
</protein>
<feature type="transmembrane region" description="Helical" evidence="6">
    <location>
        <begin position="221"/>
        <end position="252"/>
    </location>
</feature>
<dbReference type="PANTHER" id="PTHR43229">
    <property type="entry name" value="NODULATION PROTEIN J"/>
    <property type="match status" value="1"/>
</dbReference>
<evidence type="ECO:0000313" key="9">
    <source>
        <dbReference type="Proteomes" id="UP000243478"/>
    </source>
</evidence>
<dbReference type="InterPro" id="IPR051784">
    <property type="entry name" value="Nod_factor_ABC_transporter"/>
</dbReference>
<evidence type="ECO:0000256" key="2">
    <source>
        <dbReference type="ARBA" id="ARBA00007783"/>
    </source>
</evidence>
<dbReference type="AlphaFoldDB" id="A0A0F5ZQY5"/>
<feature type="transmembrane region" description="Helical" evidence="6">
    <location>
        <begin position="67"/>
        <end position="92"/>
    </location>
</feature>
<proteinExistence type="inferred from homology"/>
<reference evidence="8 9" key="1">
    <citation type="submission" date="2015-03" db="EMBL/GenBank/DDBJ databases">
        <title>Draft genome of Stenotrophomonas maltophila isolated from urine specimen.</title>
        <authorList>
            <person name="Murugan N."/>
            <person name="Malathi J."/>
            <person name="Umashankar V."/>
            <person name="Madhavan H."/>
        </authorList>
    </citation>
    <scope>NUCLEOTIDE SEQUENCE [LARGE SCALE GENOMIC DNA]</scope>
    <source>
        <strain evidence="8 9">JMNMN1</strain>
    </source>
</reference>
<dbReference type="EMBL" id="JZRZ01000003">
    <property type="protein sequence ID" value="KKD57727.1"/>
    <property type="molecule type" value="Genomic_DNA"/>
</dbReference>
<comment type="subcellular location">
    <subcellularLocation>
        <location evidence="1">Membrane</location>
        <topology evidence="1">Multi-pass membrane protein</topology>
    </subcellularLocation>
</comment>
<keyword evidence="4 6" id="KW-1133">Transmembrane helix</keyword>
<evidence type="ECO:0000256" key="5">
    <source>
        <dbReference type="ARBA" id="ARBA00023136"/>
    </source>
</evidence>